<dbReference type="OrthoDB" id="5763105at2"/>
<dbReference type="RefSeq" id="WP_093426978.1">
    <property type="nucleotide sequence ID" value="NZ_FOMJ01000001.1"/>
</dbReference>
<reference evidence="1 2" key="1">
    <citation type="submission" date="2016-10" db="EMBL/GenBank/DDBJ databases">
        <authorList>
            <person name="de Groot N.N."/>
        </authorList>
    </citation>
    <scope>NUCLEOTIDE SEQUENCE [LARGE SCALE GENOMIC DNA]</scope>
    <source>
        <strain evidence="1 2">HL3</strain>
    </source>
</reference>
<protein>
    <submittedName>
        <fullName evidence="1">Uncharacterized protein</fullName>
    </submittedName>
</protein>
<dbReference type="Proteomes" id="UP000198611">
    <property type="component" value="Unassembled WGS sequence"/>
</dbReference>
<name>A0A1I1NS58_9GAMM</name>
<dbReference type="STRING" id="1123397.SAMN05660831_00301"/>
<dbReference type="AlphaFoldDB" id="A0A1I1NS58"/>
<sequence length="235" mass="25544">MTEPALAYVIARVRGRQRTFPDVQGWRALEATGDADALLEAARSGPLRPWVAGLDRTATATGYERRLRERWLEHAEEVTGWLPRRWQAAAHWFGHLPRLPVLVHLLRDGAAPAWTLEDPVLSPVALGGDAEGRRAALAQTALAPLATSEVDEIGRDWAAIWRTHWAEPDHLEPAQRALTAARGAADPASATRTLRGALRRAGTSPAAAFLHLGLAAVHLQRLRGLLASRALRGPA</sequence>
<evidence type="ECO:0000313" key="2">
    <source>
        <dbReference type="Proteomes" id="UP000198611"/>
    </source>
</evidence>
<evidence type="ECO:0000313" key="1">
    <source>
        <dbReference type="EMBL" id="SFC97603.1"/>
    </source>
</evidence>
<accession>A0A1I1NS58</accession>
<organism evidence="1 2">
    <name type="scientific">Thiohalospira halophila DSM 15071</name>
    <dbReference type="NCBI Taxonomy" id="1123397"/>
    <lineage>
        <taxon>Bacteria</taxon>
        <taxon>Pseudomonadati</taxon>
        <taxon>Pseudomonadota</taxon>
        <taxon>Gammaproteobacteria</taxon>
        <taxon>Thiohalospirales</taxon>
        <taxon>Thiohalospiraceae</taxon>
        <taxon>Thiohalospira</taxon>
    </lineage>
</organism>
<proteinExistence type="predicted"/>
<keyword evidence="2" id="KW-1185">Reference proteome</keyword>
<dbReference type="EMBL" id="FOMJ01000001">
    <property type="protein sequence ID" value="SFC97603.1"/>
    <property type="molecule type" value="Genomic_DNA"/>
</dbReference>
<gene>
    <name evidence="1" type="ORF">SAMN05660831_00301</name>
</gene>